<proteinExistence type="predicted"/>
<organism evidence="1 2">
    <name type="scientific">Fusarium ambrosium</name>
    <dbReference type="NCBI Taxonomy" id="131363"/>
    <lineage>
        <taxon>Eukaryota</taxon>
        <taxon>Fungi</taxon>
        <taxon>Dikarya</taxon>
        <taxon>Ascomycota</taxon>
        <taxon>Pezizomycotina</taxon>
        <taxon>Sordariomycetes</taxon>
        <taxon>Hypocreomycetidae</taxon>
        <taxon>Hypocreales</taxon>
        <taxon>Nectriaceae</taxon>
        <taxon>Fusarium</taxon>
        <taxon>Fusarium solani species complex</taxon>
    </lineage>
</organism>
<evidence type="ECO:0000313" key="2">
    <source>
        <dbReference type="Proteomes" id="UP000288429"/>
    </source>
</evidence>
<protein>
    <submittedName>
        <fullName evidence="1">Uncharacterized protein</fullName>
    </submittedName>
</protein>
<gene>
    <name evidence="1" type="ORF">CDV31_014734</name>
</gene>
<dbReference type="AlphaFoldDB" id="A0A428SUC3"/>
<name>A0A428SUC3_9HYPO</name>
<evidence type="ECO:0000313" key="1">
    <source>
        <dbReference type="EMBL" id="RSL93378.1"/>
    </source>
</evidence>
<dbReference type="EMBL" id="NIZV01000348">
    <property type="protein sequence ID" value="RSL93378.1"/>
    <property type="molecule type" value="Genomic_DNA"/>
</dbReference>
<reference evidence="1 2" key="1">
    <citation type="submission" date="2017-06" db="EMBL/GenBank/DDBJ databases">
        <title>Cmopartive genomic analysis of Ambrosia Fusariam Clade fungi.</title>
        <authorList>
            <person name="Stajich J.E."/>
            <person name="Carrillo J."/>
            <person name="Kijimoto T."/>
            <person name="Eskalen A."/>
            <person name="O'Donnell K."/>
            <person name="Kasson M."/>
        </authorList>
    </citation>
    <scope>NUCLEOTIDE SEQUENCE [LARGE SCALE GENOMIC DNA]</scope>
    <source>
        <strain evidence="1 2">NRRL 20438</strain>
    </source>
</reference>
<dbReference type="Proteomes" id="UP000288429">
    <property type="component" value="Unassembled WGS sequence"/>
</dbReference>
<comment type="caution">
    <text evidence="1">The sequence shown here is derived from an EMBL/GenBank/DDBJ whole genome shotgun (WGS) entry which is preliminary data.</text>
</comment>
<sequence length="220" mass="23762">MDHSNSELFTNGYDTFLLDSSSPPLVADPGPTDPPPLSGDVFDPTILDGSGFDGLGSQQRPPELLLMEEIGPTELEMDLGMTEQMGSGAHKVTAPDAFMADNSLPNSSAYGLEDFMGGPYTVEHNAGSGFQEPLSGNMFDDVGTEAAAGFHFNPNHLEEPSILARIGALEAKVDEFLKWKAGHTKRSIELSNMMDDIIKLLHEHETKLDRMSASQLPRGN</sequence>
<keyword evidence="2" id="KW-1185">Reference proteome</keyword>
<accession>A0A428SUC3</accession>